<protein>
    <submittedName>
        <fullName evidence="1">Uncharacterized protein</fullName>
    </submittedName>
</protein>
<organism evidence="1 2">
    <name type="scientific">Rhizoctonia solani</name>
    <dbReference type="NCBI Taxonomy" id="456999"/>
    <lineage>
        <taxon>Eukaryota</taxon>
        <taxon>Fungi</taxon>
        <taxon>Dikarya</taxon>
        <taxon>Basidiomycota</taxon>
        <taxon>Agaricomycotina</taxon>
        <taxon>Agaricomycetes</taxon>
        <taxon>Cantharellales</taxon>
        <taxon>Ceratobasidiaceae</taxon>
        <taxon>Rhizoctonia</taxon>
    </lineage>
</organism>
<name>A0A8H3GLR7_9AGAM</name>
<proteinExistence type="predicted"/>
<feature type="non-terminal residue" evidence="1">
    <location>
        <position position="1"/>
    </location>
</feature>
<gene>
    <name evidence="1" type="ORF">RDB_LOCUS153098</name>
</gene>
<comment type="caution">
    <text evidence="1">The sequence shown here is derived from an EMBL/GenBank/DDBJ whole genome shotgun (WGS) entry which is preliminary data.</text>
</comment>
<reference evidence="1" key="1">
    <citation type="submission" date="2021-01" db="EMBL/GenBank/DDBJ databases">
        <authorList>
            <person name="Kaushik A."/>
        </authorList>
    </citation>
    <scope>NUCLEOTIDE SEQUENCE</scope>
    <source>
        <strain evidence="1">AG1-1C</strain>
    </source>
</reference>
<evidence type="ECO:0000313" key="1">
    <source>
        <dbReference type="EMBL" id="CAE6456602.1"/>
    </source>
</evidence>
<dbReference type="EMBL" id="CAJMWS010000646">
    <property type="protein sequence ID" value="CAE6456602.1"/>
    <property type="molecule type" value="Genomic_DNA"/>
</dbReference>
<dbReference type="AlphaFoldDB" id="A0A8H3GLR7"/>
<accession>A0A8H3GLR7</accession>
<sequence length="134" mass="15050">ARMDHSHITPSLDPGDFPNPLFTESIRAPNPHCIASAHPPPSRFPASRILTHVTCESFISGCRRRAAARLPTVVSVDGNQTGISRAELYEFEFEPFRYKRMNRLEHIYGYMYAPRGSCYKSSQVGEKNAPIGNK</sequence>
<dbReference type="Proteomes" id="UP000663846">
    <property type="component" value="Unassembled WGS sequence"/>
</dbReference>
<evidence type="ECO:0000313" key="2">
    <source>
        <dbReference type="Proteomes" id="UP000663846"/>
    </source>
</evidence>